<name>A0A1E5PKH6_9ACTN</name>
<organism evidence="3 4">
    <name type="scientific">Streptomyces subrutilus</name>
    <dbReference type="NCBI Taxonomy" id="36818"/>
    <lineage>
        <taxon>Bacteria</taxon>
        <taxon>Bacillati</taxon>
        <taxon>Actinomycetota</taxon>
        <taxon>Actinomycetes</taxon>
        <taxon>Kitasatosporales</taxon>
        <taxon>Streptomycetaceae</taxon>
        <taxon>Streptomyces</taxon>
    </lineage>
</organism>
<feature type="domain" description="Diels-Alderase N-terminal" evidence="2">
    <location>
        <begin position="46"/>
        <end position="202"/>
    </location>
</feature>
<dbReference type="InterPro" id="IPR056402">
    <property type="entry name" value="DA_N"/>
</dbReference>
<reference evidence="3 4" key="1">
    <citation type="submission" date="2016-08" db="EMBL/GenBank/DDBJ databases">
        <title>The complete genome of Streptomyces subrutilus 10-1-1.</title>
        <authorList>
            <person name="Chen X."/>
        </authorList>
    </citation>
    <scope>NUCLEOTIDE SEQUENCE [LARGE SCALE GENOMIC DNA]</scope>
    <source>
        <strain evidence="3 4">10-1-1</strain>
    </source>
</reference>
<dbReference type="Proteomes" id="UP000095705">
    <property type="component" value="Unassembled WGS sequence"/>
</dbReference>
<evidence type="ECO:0000313" key="3">
    <source>
        <dbReference type="EMBL" id="OEJ30030.1"/>
    </source>
</evidence>
<dbReference type="RefSeq" id="WP_069918146.1">
    <property type="nucleotide sequence ID" value="NZ_MEHK01000001.1"/>
</dbReference>
<gene>
    <name evidence="3" type="ORF">BGK67_00270</name>
</gene>
<protein>
    <recommendedName>
        <fullName evidence="2">Diels-Alderase N-terminal domain-containing protein</fullName>
    </recommendedName>
</protein>
<comment type="caution">
    <text evidence="3">The sequence shown here is derived from an EMBL/GenBank/DDBJ whole genome shotgun (WGS) entry which is preliminary data.</text>
</comment>
<sequence length="371" mass="40017">MAAHENTAGRHDALVLWERAEDLHRMGLAREPEPWEDGLRETPRPGSFEWWYFDADCDDGTSVVIVFETKALAASAGSLAPRLSLTIRTPGGRVHASRTHYDPAAFLASRDHCDVTLGPHRVRGDLTQYSIYVRTPSATADLTLTAIAPPSRVGTGTVELKDDPTQYLGWLVAVPRGTVAGRLTVHGQTWEIRGVGYHDKNWGTMDYGSVLKEWHWARAHAGEFSVTCAELRALPDHRGSRAGLFILTQGNSRLAATGTGISFTPHTPAHPTADIRWADRATLTLGEAQDLSPSTGSRLAPYRRFTAPAQIDVGHGPGRQSANGTATAEHALFLPTAPAACEPPSHHGGGRTSAAFHASDLTDPLWGPAND</sequence>
<keyword evidence="4" id="KW-1185">Reference proteome</keyword>
<feature type="region of interest" description="Disordered" evidence="1">
    <location>
        <begin position="342"/>
        <end position="371"/>
    </location>
</feature>
<evidence type="ECO:0000256" key="1">
    <source>
        <dbReference type="SAM" id="MobiDB-lite"/>
    </source>
</evidence>
<dbReference type="OrthoDB" id="5491608at2"/>
<accession>A0A1E5PKH6</accession>
<evidence type="ECO:0000313" key="4">
    <source>
        <dbReference type="Proteomes" id="UP000095705"/>
    </source>
</evidence>
<dbReference type="AlphaFoldDB" id="A0A1E5PKH6"/>
<dbReference type="Gene3D" id="2.40.370.10">
    <property type="entry name" value="AttH-like domain"/>
    <property type="match status" value="1"/>
</dbReference>
<dbReference type="STRING" id="36818.BGK67_00270"/>
<dbReference type="Pfam" id="PF24137">
    <property type="entry name" value="DA_N"/>
    <property type="match status" value="1"/>
</dbReference>
<dbReference type="EMBL" id="MEHK01000001">
    <property type="protein sequence ID" value="OEJ30030.1"/>
    <property type="molecule type" value="Genomic_DNA"/>
</dbReference>
<dbReference type="SUPFAM" id="SSF159245">
    <property type="entry name" value="AttH-like"/>
    <property type="match status" value="1"/>
</dbReference>
<proteinExistence type="predicted"/>
<dbReference type="InterPro" id="IPR023374">
    <property type="entry name" value="AttH-like_dom_sf"/>
</dbReference>
<evidence type="ECO:0000259" key="2">
    <source>
        <dbReference type="Pfam" id="PF24137"/>
    </source>
</evidence>